<proteinExistence type="predicted"/>
<evidence type="ECO:0000256" key="1">
    <source>
        <dbReference type="SAM" id="MobiDB-lite"/>
    </source>
</evidence>
<sequence>MIPTDYPIMLRPSRLARLLDVTERTVANLPVERVKPSARVTLYRMDMIDRLLDHAVPNRIRMDTKPTIRQTATLLDAGPSLVRNLIATGLLAVDRHDPRLLRIEPQSLLRLMGGPVRHPSTLSHPIGEPFTTPLARRVRT</sequence>
<name>A0A430FA76_9BIFI</name>
<keyword evidence="3" id="KW-1185">Reference proteome</keyword>
<gene>
    <name evidence="2" type="ORF">D2E22_0198</name>
</gene>
<dbReference type="EMBL" id="QXGI01000001">
    <property type="protein sequence ID" value="RSX49737.1"/>
    <property type="molecule type" value="Genomic_DNA"/>
</dbReference>
<evidence type="ECO:0000313" key="3">
    <source>
        <dbReference type="Proteomes" id="UP000288052"/>
    </source>
</evidence>
<accession>A0A430FA76</accession>
<protein>
    <submittedName>
        <fullName evidence="2">Uncharacterized protein</fullName>
    </submittedName>
</protein>
<evidence type="ECO:0000313" key="2">
    <source>
        <dbReference type="EMBL" id="RSX49737.1"/>
    </source>
</evidence>
<dbReference type="AlphaFoldDB" id="A0A430FA76"/>
<dbReference type="Proteomes" id="UP000288052">
    <property type="component" value="Unassembled WGS sequence"/>
</dbReference>
<feature type="region of interest" description="Disordered" evidence="1">
    <location>
        <begin position="120"/>
        <end position="140"/>
    </location>
</feature>
<reference evidence="2 3" key="1">
    <citation type="submission" date="2018-09" db="EMBL/GenBank/DDBJ databases">
        <title>Characterization of the phylogenetic diversity of five novel species belonging to the genus Bifidobacterium.</title>
        <authorList>
            <person name="Lugli G.A."/>
            <person name="Duranti S."/>
            <person name="Milani C."/>
        </authorList>
    </citation>
    <scope>NUCLEOTIDE SEQUENCE [LARGE SCALE GENOMIC DNA]</scope>
    <source>
        <strain evidence="2 3">2020B</strain>
    </source>
</reference>
<comment type="caution">
    <text evidence="2">The sequence shown here is derived from an EMBL/GenBank/DDBJ whole genome shotgun (WGS) entry which is preliminary data.</text>
</comment>
<organism evidence="2 3">
    <name type="scientific">Bifidobacterium castoris</name>
    <dbReference type="NCBI Taxonomy" id="2306972"/>
    <lineage>
        <taxon>Bacteria</taxon>
        <taxon>Bacillati</taxon>
        <taxon>Actinomycetota</taxon>
        <taxon>Actinomycetes</taxon>
        <taxon>Bifidobacteriales</taxon>
        <taxon>Bifidobacteriaceae</taxon>
        <taxon>Bifidobacterium</taxon>
    </lineage>
</organism>